<dbReference type="RefSeq" id="WP_126605922.1">
    <property type="nucleotide sequence ID" value="NZ_AP019800.1"/>
</dbReference>
<dbReference type="Pfam" id="PF13614">
    <property type="entry name" value="AAA_31"/>
    <property type="match status" value="1"/>
</dbReference>
<geneLocation type="plasmid" evidence="2">
    <name>pAM7</name>
</geneLocation>
<dbReference type="EMBL" id="AP019800">
    <property type="protein sequence ID" value="BBL92432.1"/>
    <property type="molecule type" value="Genomic_DNA"/>
</dbReference>
<dbReference type="CDD" id="cd02042">
    <property type="entry name" value="ParAB_family"/>
    <property type="match status" value="1"/>
</dbReference>
<protein>
    <recommendedName>
        <fullName evidence="1">AAA domain-containing protein</fullName>
    </recommendedName>
</protein>
<dbReference type="Gene3D" id="3.40.50.300">
    <property type="entry name" value="P-loop containing nucleotide triphosphate hydrolases"/>
    <property type="match status" value="1"/>
</dbReference>
<accession>A0A510IFD4</accession>
<dbReference type="InterPro" id="IPR050678">
    <property type="entry name" value="DNA_Partitioning_ATPase"/>
</dbReference>
<reference evidence="2" key="1">
    <citation type="journal article" date="2020" name="Microbiol. Resour. Announc.">
        <title>Complete Genome Sequence of Vibrio rotiferianus Strain AM7.</title>
        <authorList>
            <person name="Miyazaki K."/>
            <person name="Wiseschart A."/>
            <person name="Pootanakit K."/>
            <person name="Kitahara K."/>
        </authorList>
    </citation>
    <scope>NUCLEOTIDE SEQUENCE</scope>
    <source>
        <strain evidence="2">AM7</strain>
        <plasmid evidence="2">pAM7</plasmid>
    </source>
</reference>
<dbReference type="AlphaFoldDB" id="A0A510IFD4"/>
<dbReference type="Proteomes" id="UP000315115">
    <property type="component" value="Plasmid pAM7"/>
</dbReference>
<dbReference type="PANTHER" id="PTHR13696:SF98">
    <property type="entry name" value="PLASMID PARTITION PROTEIN A"/>
    <property type="match status" value="1"/>
</dbReference>
<sequence>MVDLDLIEQNAEARKTRQAGLQEDFNFQQKMSEAYPQVEFREFTRKDFYEAVGKANTASLTSSIPQIKQTMVEMYGEEAAEDATGYQYDKNGAYHYTLEQIYKVIETCRRIEKDAKRKSKGKIVKKFRRHRAHILSVINQKGGSAKTSTSVHIAVAAAIKDFAECRVLLVDFDPQSGVHKYLDGRYINDQSDKTLFRYLMGGYDEFFDPDDIESRKAFVLNEIVRDSLIPNLKYTLSLSSDNEFEGFLTDLEKQDEGKYSGKSVVKLVKELFFDLMSEEFDLIVCDGAPHNNTFIKSLVYASEHIVIPAPTKAMDADSTIQFGREVFKHFKEFKELHGHPGLPYLDVLPQMYKTSDASNNVLHDYNSVFGIHVFPHQMHRRECYEKISEQSQTLYSYLPKDCDDAMTKALDDWNSFNQHLYKIYSKEAVV</sequence>
<evidence type="ECO:0000259" key="1">
    <source>
        <dbReference type="Pfam" id="PF13614"/>
    </source>
</evidence>
<gene>
    <name evidence="2" type="ORF">VroAM7_50850</name>
</gene>
<dbReference type="PANTHER" id="PTHR13696">
    <property type="entry name" value="P-LOOP CONTAINING NUCLEOSIDE TRIPHOSPHATE HYDROLASE"/>
    <property type="match status" value="1"/>
</dbReference>
<organism evidence="2">
    <name type="scientific">Vibrio rotiferianus</name>
    <dbReference type="NCBI Taxonomy" id="190895"/>
    <lineage>
        <taxon>Bacteria</taxon>
        <taxon>Pseudomonadati</taxon>
        <taxon>Pseudomonadota</taxon>
        <taxon>Gammaproteobacteria</taxon>
        <taxon>Vibrionales</taxon>
        <taxon>Vibrionaceae</taxon>
        <taxon>Vibrio</taxon>
    </lineage>
</organism>
<feature type="domain" description="AAA" evidence="1">
    <location>
        <begin position="133"/>
        <end position="315"/>
    </location>
</feature>
<evidence type="ECO:0000313" key="2">
    <source>
        <dbReference type="EMBL" id="BBL92432.1"/>
    </source>
</evidence>
<keyword evidence="2" id="KW-0614">Plasmid</keyword>
<dbReference type="SUPFAM" id="SSF52540">
    <property type="entry name" value="P-loop containing nucleoside triphosphate hydrolases"/>
    <property type="match status" value="1"/>
</dbReference>
<dbReference type="InterPro" id="IPR027417">
    <property type="entry name" value="P-loop_NTPase"/>
</dbReference>
<proteinExistence type="predicted"/>
<name>A0A510IFD4_9VIBR</name>
<dbReference type="InterPro" id="IPR025669">
    <property type="entry name" value="AAA_dom"/>
</dbReference>